<proteinExistence type="predicted"/>
<organism evidence="2 3">
    <name type="scientific">Glossina morsitans morsitans</name>
    <name type="common">Savannah tsetse fly</name>
    <dbReference type="NCBI Taxonomy" id="37546"/>
    <lineage>
        <taxon>Eukaryota</taxon>
        <taxon>Metazoa</taxon>
        <taxon>Ecdysozoa</taxon>
        <taxon>Arthropoda</taxon>
        <taxon>Hexapoda</taxon>
        <taxon>Insecta</taxon>
        <taxon>Pterygota</taxon>
        <taxon>Neoptera</taxon>
        <taxon>Endopterygota</taxon>
        <taxon>Diptera</taxon>
        <taxon>Brachycera</taxon>
        <taxon>Muscomorpha</taxon>
        <taxon>Hippoboscoidea</taxon>
        <taxon>Glossinidae</taxon>
        <taxon>Glossina</taxon>
    </lineage>
</organism>
<dbReference type="EnsemblMetazoa" id="GMOY005137-RA">
    <property type="protein sequence ID" value="GMOY005137-PA"/>
    <property type="gene ID" value="GMOY005137"/>
</dbReference>
<keyword evidence="3" id="KW-1185">Reference proteome</keyword>
<protein>
    <submittedName>
        <fullName evidence="2">Uncharacterized protein</fullName>
    </submittedName>
</protein>
<name>A0A1B0FMN6_GLOMM</name>
<dbReference type="AlphaFoldDB" id="A0A1B0FMN6"/>
<reference evidence="2" key="1">
    <citation type="submission" date="2020-05" db="UniProtKB">
        <authorList>
            <consortium name="EnsemblMetazoa"/>
        </authorList>
    </citation>
    <scope>IDENTIFICATION</scope>
    <source>
        <strain evidence="2">Yale</strain>
    </source>
</reference>
<accession>A0A1B0FMN6</accession>
<keyword evidence="1" id="KW-1133">Transmembrane helix</keyword>
<keyword evidence="1" id="KW-0472">Membrane</keyword>
<feature type="transmembrane region" description="Helical" evidence="1">
    <location>
        <begin position="12"/>
        <end position="33"/>
    </location>
</feature>
<dbReference type="Proteomes" id="UP000092444">
    <property type="component" value="Unassembled WGS sequence"/>
</dbReference>
<sequence length="69" mass="8324">MHKQVVLARLKEFVCLFYVSSVCFIYFDLAYLFHKKIHSITKQHLNNFSLVFRSVARSKRILIENLKQY</sequence>
<evidence type="ECO:0000256" key="1">
    <source>
        <dbReference type="SAM" id="Phobius"/>
    </source>
</evidence>
<evidence type="ECO:0000313" key="2">
    <source>
        <dbReference type="EnsemblMetazoa" id="GMOY005137-PA"/>
    </source>
</evidence>
<dbReference type="EMBL" id="CCAG010018599">
    <property type="status" value="NOT_ANNOTATED_CDS"/>
    <property type="molecule type" value="Genomic_DNA"/>
</dbReference>
<evidence type="ECO:0000313" key="3">
    <source>
        <dbReference type="Proteomes" id="UP000092444"/>
    </source>
</evidence>
<dbReference type="VEuPathDB" id="VectorBase:GMOY005137"/>
<keyword evidence="1" id="KW-0812">Transmembrane</keyword>